<dbReference type="Proteomes" id="UP000823775">
    <property type="component" value="Unassembled WGS sequence"/>
</dbReference>
<sequence>MEMEGEKDPAMLMVVKGRRLLFCGGGSDAGMVVGINGGIVISLVVGGMTMSRLSPPLVELFDRKTPYPPSSSSFLISLRIPPKHYRFRPLLAGKRPPLQPPPAGLPLLFISPNYRETSPTTGKPLATTIQIRHH</sequence>
<evidence type="ECO:0000313" key="2">
    <source>
        <dbReference type="EMBL" id="MCD9560093.1"/>
    </source>
</evidence>
<comment type="caution">
    <text evidence="2">The sequence shown here is derived from an EMBL/GenBank/DDBJ whole genome shotgun (WGS) entry which is preliminary data.</text>
</comment>
<evidence type="ECO:0008006" key="4">
    <source>
        <dbReference type="Google" id="ProtNLM"/>
    </source>
</evidence>
<dbReference type="EMBL" id="JACEIK010002266">
    <property type="protein sequence ID" value="MCD9560093.1"/>
    <property type="molecule type" value="Genomic_DNA"/>
</dbReference>
<name>A0ABS8UP74_DATST</name>
<proteinExistence type="predicted"/>
<feature type="transmembrane region" description="Helical" evidence="1">
    <location>
        <begin position="20"/>
        <end position="45"/>
    </location>
</feature>
<keyword evidence="1" id="KW-0472">Membrane</keyword>
<keyword evidence="1" id="KW-0812">Transmembrane</keyword>
<organism evidence="2 3">
    <name type="scientific">Datura stramonium</name>
    <name type="common">Jimsonweed</name>
    <name type="synonym">Common thornapple</name>
    <dbReference type="NCBI Taxonomy" id="4076"/>
    <lineage>
        <taxon>Eukaryota</taxon>
        <taxon>Viridiplantae</taxon>
        <taxon>Streptophyta</taxon>
        <taxon>Embryophyta</taxon>
        <taxon>Tracheophyta</taxon>
        <taxon>Spermatophyta</taxon>
        <taxon>Magnoliopsida</taxon>
        <taxon>eudicotyledons</taxon>
        <taxon>Gunneridae</taxon>
        <taxon>Pentapetalae</taxon>
        <taxon>asterids</taxon>
        <taxon>lamiids</taxon>
        <taxon>Solanales</taxon>
        <taxon>Solanaceae</taxon>
        <taxon>Solanoideae</taxon>
        <taxon>Datureae</taxon>
        <taxon>Datura</taxon>
    </lineage>
</organism>
<evidence type="ECO:0000313" key="3">
    <source>
        <dbReference type="Proteomes" id="UP000823775"/>
    </source>
</evidence>
<protein>
    <recommendedName>
        <fullName evidence="4">AT-hook motif nuclear-localized protein</fullName>
    </recommendedName>
</protein>
<accession>A0ABS8UP74</accession>
<evidence type="ECO:0000256" key="1">
    <source>
        <dbReference type="SAM" id="Phobius"/>
    </source>
</evidence>
<keyword evidence="3" id="KW-1185">Reference proteome</keyword>
<gene>
    <name evidence="2" type="ORF">HAX54_018536</name>
</gene>
<reference evidence="2 3" key="1">
    <citation type="journal article" date="2021" name="BMC Genomics">
        <title>Datura genome reveals duplications of psychoactive alkaloid biosynthetic genes and high mutation rate following tissue culture.</title>
        <authorList>
            <person name="Rajewski A."/>
            <person name="Carter-House D."/>
            <person name="Stajich J."/>
            <person name="Litt A."/>
        </authorList>
    </citation>
    <scope>NUCLEOTIDE SEQUENCE [LARGE SCALE GENOMIC DNA]</scope>
    <source>
        <strain evidence="2">AR-01</strain>
    </source>
</reference>
<keyword evidence="1" id="KW-1133">Transmembrane helix</keyword>